<dbReference type="Gene3D" id="1.50.40.10">
    <property type="entry name" value="Mitochondrial carrier domain"/>
    <property type="match status" value="2"/>
</dbReference>
<dbReference type="PANTHER" id="PTHR45788">
    <property type="entry name" value="SUCCINATE/FUMARATE MITOCHONDRIAL TRANSPORTER-RELATED"/>
    <property type="match status" value="1"/>
</dbReference>
<dbReference type="InterPro" id="IPR018108">
    <property type="entry name" value="MCP_transmembrane"/>
</dbReference>
<protein>
    <recommendedName>
        <fullName evidence="9">Citrate transport protein</fullName>
    </recommendedName>
</protein>
<keyword evidence="7" id="KW-0496">Mitochondrion</keyword>
<evidence type="ECO:0000256" key="10">
    <source>
        <dbReference type="PROSITE-ProRule" id="PRU00282"/>
    </source>
</evidence>
<reference evidence="12 13" key="1">
    <citation type="submission" date="2022-12" db="EMBL/GenBank/DDBJ databases">
        <title>Chromosome-level genome assembly of true bugs.</title>
        <authorList>
            <person name="Ma L."/>
            <person name="Li H."/>
        </authorList>
    </citation>
    <scope>NUCLEOTIDE SEQUENCE [LARGE SCALE GENOMIC DNA]</scope>
    <source>
        <strain evidence="12">Lab_2022b</strain>
    </source>
</reference>
<keyword evidence="3 11" id="KW-0813">Transport</keyword>
<feature type="repeat" description="Solcar" evidence="10">
    <location>
        <begin position="237"/>
        <end position="322"/>
    </location>
</feature>
<dbReference type="Pfam" id="PF00153">
    <property type="entry name" value="Mito_carr"/>
    <property type="match status" value="3"/>
</dbReference>
<evidence type="ECO:0000256" key="3">
    <source>
        <dbReference type="ARBA" id="ARBA00022448"/>
    </source>
</evidence>
<dbReference type="InterPro" id="IPR049563">
    <property type="entry name" value="TXTP-like"/>
</dbReference>
<evidence type="ECO:0000313" key="12">
    <source>
        <dbReference type="EMBL" id="KAK9498575.1"/>
    </source>
</evidence>
<evidence type="ECO:0000256" key="8">
    <source>
        <dbReference type="ARBA" id="ARBA00023136"/>
    </source>
</evidence>
<feature type="repeat" description="Solcar" evidence="10">
    <location>
        <begin position="141"/>
        <end position="227"/>
    </location>
</feature>
<keyword evidence="5" id="KW-0677">Repeat</keyword>
<comment type="subcellular location">
    <subcellularLocation>
        <location evidence="1">Mitochondrion membrane</location>
        <topology evidence="1">Multi-pass membrane protein</topology>
    </subcellularLocation>
</comment>
<evidence type="ECO:0000256" key="6">
    <source>
        <dbReference type="ARBA" id="ARBA00022989"/>
    </source>
</evidence>
<comment type="caution">
    <text evidence="12">The sequence shown here is derived from an EMBL/GenBank/DDBJ whole genome shotgun (WGS) entry which is preliminary data.</text>
</comment>
<evidence type="ECO:0000256" key="5">
    <source>
        <dbReference type="ARBA" id="ARBA00022737"/>
    </source>
</evidence>
<evidence type="ECO:0000256" key="2">
    <source>
        <dbReference type="ARBA" id="ARBA00006375"/>
    </source>
</evidence>
<dbReference type="SUPFAM" id="SSF103506">
    <property type="entry name" value="Mitochondrial carrier"/>
    <property type="match status" value="1"/>
</dbReference>
<gene>
    <name evidence="12" type="ORF">O3M35_003176</name>
</gene>
<evidence type="ECO:0000313" key="13">
    <source>
        <dbReference type="Proteomes" id="UP001461498"/>
    </source>
</evidence>
<keyword evidence="6" id="KW-1133">Transmembrane helix</keyword>
<keyword evidence="13" id="KW-1185">Reference proteome</keyword>
<dbReference type="GO" id="GO:0071913">
    <property type="term" value="F:citrate secondary active transmembrane transporter activity"/>
    <property type="evidence" value="ECO:0007669"/>
    <property type="project" value="TreeGrafter"/>
</dbReference>
<dbReference type="FunFam" id="1.50.40.10:FF:000007">
    <property type="entry name" value="Mitochondrial tricarboxylate transport protein-like"/>
    <property type="match status" value="1"/>
</dbReference>
<evidence type="ECO:0000256" key="11">
    <source>
        <dbReference type="RuleBase" id="RU000488"/>
    </source>
</evidence>
<comment type="similarity">
    <text evidence="2 11">Belongs to the mitochondrial carrier (TC 2.A.29) family.</text>
</comment>
<sequence length="328" mass="35879">MLNFHNYELYKGIFSNPFTELDWMKTVSPTSGGEGGPGKGKLQSLKGIVAGGITGAIEICITYPTEYVKTQLQLDSKGGAKKYTGSIDCVKKTVKEHGFFGLYRGLAVLVYGAIPKVACRFGAFETFKGMVADERGQLSPHARVFCGLGAGISEAVFAVTPMETIKTKFINDRRSDKPRFKSFIHGVGVILREQGLSGIYQGVVPTVLKQGSNQAIRFYCMETLKDLYRGGDPTVHVPKPMVGLMGAIAGAASVVGNTPIDVVKTRLQGLDAKKYNGTIDCIVKMWKEEGFASFYKGTLPRLARVCMDVAITFMVYDSFMELFNKLWP</sequence>
<evidence type="ECO:0000256" key="9">
    <source>
        <dbReference type="ARBA" id="ARBA00042640"/>
    </source>
</evidence>
<keyword evidence="4 10" id="KW-0812">Transmembrane</keyword>
<evidence type="ECO:0000256" key="7">
    <source>
        <dbReference type="ARBA" id="ARBA00023128"/>
    </source>
</evidence>
<organism evidence="12 13">
    <name type="scientific">Rhynocoris fuscipes</name>
    <dbReference type="NCBI Taxonomy" id="488301"/>
    <lineage>
        <taxon>Eukaryota</taxon>
        <taxon>Metazoa</taxon>
        <taxon>Ecdysozoa</taxon>
        <taxon>Arthropoda</taxon>
        <taxon>Hexapoda</taxon>
        <taxon>Insecta</taxon>
        <taxon>Pterygota</taxon>
        <taxon>Neoptera</taxon>
        <taxon>Paraneoptera</taxon>
        <taxon>Hemiptera</taxon>
        <taxon>Heteroptera</taxon>
        <taxon>Panheteroptera</taxon>
        <taxon>Cimicomorpha</taxon>
        <taxon>Reduviidae</taxon>
        <taxon>Harpactorinae</taxon>
        <taxon>Harpactorini</taxon>
        <taxon>Rhynocoris</taxon>
    </lineage>
</organism>
<keyword evidence="8 10" id="KW-0472">Membrane</keyword>
<name>A0AAW1CKI9_9HEMI</name>
<dbReference type="GO" id="GO:0031966">
    <property type="term" value="C:mitochondrial membrane"/>
    <property type="evidence" value="ECO:0007669"/>
    <property type="project" value="UniProtKB-SubCell"/>
</dbReference>
<dbReference type="InterPro" id="IPR023395">
    <property type="entry name" value="MCP_dom_sf"/>
</dbReference>
<accession>A0AAW1CKI9</accession>
<dbReference type="InterPro" id="IPR002067">
    <property type="entry name" value="MCP"/>
</dbReference>
<dbReference type="EMBL" id="JAPXFL010000012">
    <property type="protein sequence ID" value="KAK9498575.1"/>
    <property type="molecule type" value="Genomic_DNA"/>
</dbReference>
<evidence type="ECO:0000256" key="4">
    <source>
        <dbReference type="ARBA" id="ARBA00022692"/>
    </source>
</evidence>
<dbReference type="PRINTS" id="PR00926">
    <property type="entry name" value="MITOCARRIER"/>
</dbReference>
<dbReference type="GO" id="GO:0006843">
    <property type="term" value="P:mitochondrial citrate transmembrane transport"/>
    <property type="evidence" value="ECO:0007669"/>
    <property type="project" value="TreeGrafter"/>
</dbReference>
<dbReference type="Proteomes" id="UP001461498">
    <property type="component" value="Unassembled WGS sequence"/>
</dbReference>
<dbReference type="PANTHER" id="PTHR45788:SF4">
    <property type="entry name" value="TRICARBOXYLATE TRANSPORT PROTEIN, MITOCHONDRIAL"/>
    <property type="match status" value="1"/>
</dbReference>
<dbReference type="AlphaFoldDB" id="A0AAW1CKI9"/>
<proteinExistence type="inferred from homology"/>
<evidence type="ECO:0000256" key="1">
    <source>
        <dbReference type="ARBA" id="ARBA00004225"/>
    </source>
</evidence>
<dbReference type="PROSITE" id="PS50920">
    <property type="entry name" value="SOLCAR"/>
    <property type="match status" value="3"/>
</dbReference>
<feature type="repeat" description="Solcar" evidence="10">
    <location>
        <begin position="42"/>
        <end position="130"/>
    </location>
</feature>